<sequence>MIFVTLQSGPLVWAIISVGNVALIWGIWNFAVGRNRTTLTLQLCLAVVPAALGALGALLGYLDWMAIAASTAPPKPSEFAAKISAGLLSGLWGGGLTVLAAAPGIAALSRHAARWSEPPPST</sequence>
<evidence type="ECO:0000313" key="2">
    <source>
        <dbReference type="EMBL" id="NNJ24924.1"/>
    </source>
</evidence>
<dbReference type="EMBL" id="WTPX01000020">
    <property type="protein sequence ID" value="NNJ24924.1"/>
    <property type="molecule type" value="Genomic_DNA"/>
</dbReference>
<feature type="transmembrane region" description="Helical" evidence="1">
    <location>
        <begin position="12"/>
        <end position="31"/>
    </location>
</feature>
<keyword evidence="1" id="KW-1133">Transmembrane helix</keyword>
<keyword evidence="1" id="KW-0812">Transmembrane</keyword>
<accession>A0ABX1VA04</accession>
<evidence type="ECO:0008006" key="4">
    <source>
        <dbReference type="Google" id="ProtNLM"/>
    </source>
</evidence>
<reference evidence="2 3" key="1">
    <citation type="journal article" date="2020" name="Syst. Appl. Microbiol.">
        <title>Alienimonas chondri sp. nov., a novel planctomycete isolated from the biofilm of the red alga Chondrus crispus.</title>
        <authorList>
            <person name="Vitorino I."/>
            <person name="Albuquerque L."/>
            <person name="Wiegand S."/>
            <person name="Kallscheuer N."/>
            <person name="da Costa M.S."/>
            <person name="Lobo-da-Cunha A."/>
            <person name="Jogler C."/>
            <person name="Lage O.M."/>
        </authorList>
    </citation>
    <scope>NUCLEOTIDE SEQUENCE [LARGE SCALE GENOMIC DNA]</scope>
    <source>
        <strain evidence="2 3">LzC2</strain>
    </source>
</reference>
<organism evidence="2 3">
    <name type="scientific">Alienimonas chondri</name>
    <dbReference type="NCBI Taxonomy" id="2681879"/>
    <lineage>
        <taxon>Bacteria</taxon>
        <taxon>Pseudomonadati</taxon>
        <taxon>Planctomycetota</taxon>
        <taxon>Planctomycetia</taxon>
        <taxon>Planctomycetales</taxon>
        <taxon>Planctomycetaceae</taxon>
        <taxon>Alienimonas</taxon>
    </lineage>
</organism>
<dbReference type="RefSeq" id="WP_171184387.1">
    <property type="nucleotide sequence ID" value="NZ_WTPX01000020.1"/>
</dbReference>
<keyword evidence="1" id="KW-0472">Membrane</keyword>
<proteinExistence type="predicted"/>
<evidence type="ECO:0000256" key="1">
    <source>
        <dbReference type="SAM" id="Phobius"/>
    </source>
</evidence>
<evidence type="ECO:0000313" key="3">
    <source>
        <dbReference type="Proteomes" id="UP000609651"/>
    </source>
</evidence>
<comment type="caution">
    <text evidence="2">The sequence shown here is derived from an EMBL/GenBank/DDBJ whole genome shotgun (WGS) entry which is preliminary data.</text>
</comment>
<gene>
    <name evidence="2" type="ORF">LzC2_09860</name>
</gene>
<feature type="transmembrane region" description="Helical" evidence="1">
    <location>
        <begin position="87"/>
        <end position="108"/>
    </location>
</feature>
<protein>
    <recommendedName>
        <fullName evidence="4">MotA/TolQ/ExbB proton channel family protein</fullName>
    </recommendedName>
</protein>
<name>A0ABX1VA04_9PLAN</name>
<keyword evidence="3" id="KW-1185">Reference proteome</keyword>
<feature type="transmembrane region" description="Helical" evidence="1">
    <location>
        <begin position="43"/>
        <end position="67"/>
    </location>
</feature>
<dbReference type="Proteomes" id="UP000609651">
    <property type="component" value="Unassembled WGS sequence"/>
</dbReference>